<dbReference type="RefSeq" id="WP_133613732.1">
    <property type="nucleotide sequence ID" value="NZ_SNYW01000008.1"/>
</dbReference>
<dbReference type="InterPro" id="IPR009554">
    <property type="entry name" value="Phageshock_PspB"/>
</dbReference>
<keyword evidence="3" id="KW-1185">Reference proteome</keyword>
<organism evidence="2 3">
    <name type="scientific">Dongia mobilis</name>
    <dbReference type="NCBI Taxonomy" id="578943"/>
    <lineage>
        <taxon>Bacteria</taxon>
        <taxon>Pseudomonadati</taxon>
        <taxon>Pseudomonadota</taxon>
        <taxon>Alphaproteobacteria</taxon>
        <taxon>Rhodospirillales</taxon>
        <taxon>Dongiaceae</taxon>
        <taxon>Dongia</taxon>
    </lineage>
</organism>
<evidence type="ECO:0000313" key="2">
    <source>
        <dbReference type="EMBL" id="TDQ82457.1"/>
    </source>
</evidence>
<name>A0A4R6WS88_9PROT</name>
<keyword evidence="1" id="KW-0472">Membrane</keyword>
<feature type="transmembrane region" description="Helical" evidence="1">
    <location>
        <begin position="6"/>
        <end position="25"/>
    </location>
</feature>
<dbReference type="EMBL" id="SNYW01000008">
    <property type="protein sequence ID" value="TDQ82457.1"/>
    <property type="molecule type" value="Genomic_DNA"/>
</dbReference>
<evidence type="ECO:0000256" key="1">
    <source>
        <dbReference type="SAM" id="Phobius"/>
    </source>
</evidence>
<dbReference type="OrthoDB" id="7365677at2"/>
<keyword evidence="1" id="KW-0812">Transmembrane</keyword>
<dbReference type="GO" id="GO:0006355">
    <property type="term" value="P:regulation of DNA-templated transcription"/>
    <property type="evidence" value="ECO:0007669"/>
    <property type="project" value="InterPro"/>
</dbReference>
<dbReference type="Pfam" id="PF06667">
    <property type="entry name" value="PspB"/>
    <property type="match status" value="1"/>
</dbReference>
<proteinExistence type="predicted"/>
<reference evidence="2 3" key="1">
    <citation type="submission" date="2019-03" db="EMBL/GenBank/DDBJ databases">
        <title>Genomic Encyclopedia of Type Strains, Phase III (KMG-III): the genomes of soil and plant-associated and newly described type strains.</title>
        <authorList>
            <person name="Whitman W."/>
        </authorList>
    </citation>
    <scope>NUCLEOTIDE SEQUENCE [LARGE SCALE GENOMIC DNA]</scope>
    <source>
        <strain evidence="2 3">CGMCC 1.7660</strain>
    </source>
</reference>
<accession>A0A4R6WS88</accession>
<protein>
    <submittedName>
        <fullName evidence="2">Phage shock protein B</fullName>
    </submittedName>
</protein>
<comment type="caution">
    <text evidence="2">The sequence shown here is derived from an EMBL/GenBank/DDBJ whole genome shotgun (WGS) entry which is preliminary data.</text>
</comment>
<dbReference type="NCBIfam" id="TIGR02976">
    <property type="entry name" value="phageshock_pspB"/>
    <property type="match status" value="1"/>
</dbReference>
<dbReference type="AlphaFoldDB" id="A0A4R6WS88"/>
<dbReference type="NCBIfam" id="NF006993">
    <property type="entry name" value="PRK09458.1"/>
    <property type="match status" value="1"/>
</dbReference>
<dbReference type="GO" id="GO:0009271">
    <property type="term" value="P:phage shock"/>
    <property type="evidence" value="ECO:0007669"/>
    <property type="project" value="InterPro"/>
</dbReference>
<keyword evidence="1" id="KW-1133">Transmembrane helix</keyword>
<sequence length="74" mass="8711">MEFVFVIGILFVSIVLPLWLLLHYITKWRGARGLTAEDERMLADLWQSAKRMEERVQTLEAILDAESPHWRSKV</sequence>
<evidence type="ECO:0000313" key="3">
    <source>
        <dbReference type="Proteomes" id="UP000295783"/>
    </source>
</evidence>
<dbReference type="Proteomes" id="UP000295783">
    <property type="component" value="Unassembled WGS sequence"/>
</dbReference>
<gene>
    <name evidence="2" type="ORF">A8950_2280</name>
</gene>